<dbReference type="PANTHER" id="PTHR31965">
    <property type="entry name" value="TRANSMEMBRANE PROTEIN 42"/>
    <property type="match status" value="1"/>
</dbReference>
<evidence type="ECO:0000256" key="1">
    <source>
        <dbReference type="SAM" id="Phobius"/>
    </source>
</evidence>
<dbReference type="InterPro" id="IPR037185">
    <property type="entry name" value="EmrE-like"/>
</dbReference>
<keyword evidence="1" id="KW-1133">Transmembrane helix</keyword>
<dbReference type="PANTHER" id="PTHR31965:SF1">
    <property type="entry name" value="TRANSMEMBRANE PROTEIN 42"/>
    <property type="match status" value="1"/>
</dbReference>
<organism evidence="2 3">
    <name type="scientific">Nicrophorus vespilloides</name>
    <name type="common">Boreal carrion beetle</name>
    <dbReference type="NCBI Taxonomy" id="110193"/>
    <lineage>
        <taxon>Eukaryota</taxon>
        <taxon>Metazoa</taxon>
        <taxon>Ecdysozoa</taxon>
        <taxon>Arthropoda</taxon>
        <taxon>Hexapoda</taxon>
        <taxon>Insecta</taxon>
        <taxon>Pterygota</taxon>
        <taxon>Neoptera</taxon>
        <taxon>Endopterygota</taxon>
        <taxon>Coleoptera</taxon>
        <taxon>Polyphaga</taxon>
        <taxon>Staphyliniformia</taxon>
        <taxon>Silphidae</taxon>
        <taxon>Nicrophorinae</taxon>
        <taxon>Nicrophorus</taxon>
    </lineage>
</organism>
<name>A0ABM1MQ44_NICVS</name>
<evidence type="ECO:0000313" key="3">
    <source>
        <dbReference type="RefSeq" id="XP_017776694.1"/>
    </source>
</evidence>
<feature type="transmembrane region" description="Helical" evidence="1">
    <location>
        <begin position="67"/>
        <end position="87"/>
    </location>
</feature>
<feature type="transmembrane region" description="Helical" evidence="1">
    <location>
        <begin position="93"/>
        <end position="111"/>
    </location>
</feature>
<protein>
    <submittedName>
        <fullName evidence="3">Transmembrane protein 42</fullName>
    </submittedName>
</protein>
<dbReference type="GeneID" id="108562776"/>
<accession>A0ABM1MQ44</accession>
<keyword evidence="1" id="KW-0472">Membrane</keyword>
<dbReference type="SUPFAM" id="SSF103481">
    <property type="entry name" value="Multidrug resistance efflux transporter EmrE"/>
    <property type="match status" value="1"/>
</dbReference>
<dbReference type="Gene3D" id="1.10.3730.20">
    <property type="match status" value="1"/>
</dbReference>
<sequence>MDNRHFAIVSGICASAASMFGKLSGLPTFQDVIAVRILFFSLMLACNAAVWTFYVKALQASNSSLSATVTSAATNYLLSAISGFLIFGEVTSLIWWAGAGLVLLGLILIVTESEEDMEKKKMKTN</sequence>
<dbReference type="RefSeq" id="XP_017776694.1">
    <property type="nucleotide sequence ID" value="XM_017921205.1"/>
</dbReference>
<gene>
    <name evidence="3" type="primary">LOC108562776</name>
</gene>
<dbReference type="InterPro" id="IPR039632">
    <property type="entry name" value="TMEM42"/>
</dbReference>
<feature type="transmembrane region" description="Helical" evidence="1">
    <location>
        <begin position="35"/>
        <end position="55"/>
    </location>
</feature>
<evidence type="ECO:0000313" key="2">
    <source>
        <dbReference type="Proteomes" id="UP000695000"/>
    </source>
</evidence>
<proteinExistence type="predicted"/>
<keyword evidence="1 3" id="KW-0812">Transmembrane</keyword>
<keyword evidence="2" id="KW-1185">Reference proteome</keyword>
<reference evidence="3" key="1">
    <citation type="submission" date="2025-08" db="UniProtKB">
        <authorList>
            <consortium name="RefSeq"/>
        </authorList>
    </citation>
    <scope>IDENTIFICATION</scope>
    <source>
        <tissue evidence="3">Whole Larva</tissue>
    </source>
</reference>
<dbReference type="Proteomes" id="UP000695000">
    <property type="component" value="Unplaced"/>
</dbReference>